<sequence>MRLPNHDVASSAVMITIGLAMFGQTAISISITPTDVCKLDPRGKCPAGFRMTPFKDCLQLQGCLFYAEVRNPLDKEDRFKTWKALRGQIGPDNDAFFVFTNTSNGPSQSVGSKYWPQADFVCWRARTERDPWSVYTLDKVIGVKQLTQKVGGVVYKGYINCDLLGVIQKEVHCCNECS</sequence>
<dbReference type="Proteomes" id="UP000193685">
    <property type="component" value="Unassembled WGS sequence"/>
</dbReference>
<dbReference type="AlphaFoldDB" id="A0A1Y2FA52"/>
<gene>
    <name evidence="2" type="ORF">BCR37DRAFT_53699</name>
</gene>
<feature type="transmembrane region" description="Helical" evidence="1">
    <location>
        <begin position="12"/>
        <end position="31"/>
    </location>
</feature>
<dbReference type="GeneID" id="63788950"/>
<keyword evidence="1" id="KW-0812">Transmembrane</keyword>
<keyword evidence="1" id="KW-1133">Transmembrane helix</keyword>
<evidence type="ECO:0000313" key="2">
    <source>
        <dbReference type="EMBL" id="ORY80800.1"/>
    </source>
</evidence>
<comment type="caution">
    <text evidence="2">The sequence shown here is derived from an EMBL/GenBank/DDBJ whole genome shotgun (WGS) entry which is preliminary data.</text>
</comment>
<dbReference type="EMBL" id="MCFI01000012">
    <property type="protein sequence ID" value="ORY80800.1"/>
    <property type="molecule type" value="Genomic_DNA"/>
</dbReference>
<keyword evidence="1" id="KW-0472">Membrane</keyword>
<accession>A0A1Y2FA52</accession>
<keyword evidence="3" id="KW-1185">Reference proteome</keyword>
<evidence type="ECO:0000313" key="3">
    <source>
        <dbReference type="Proteomes" id="UP000193685"/>
    </source>
</evidence>
<name>A0A1Y2FA52_PROLT</name>
<organism evidence="2 3">
    <name type="scientific">Protomyces lactucae-debilis</name>
    <dbReference type="NCBI Taxonomy" id="2754530"/>
    <lineage>
        <taxon>Eukaryota</taxon>
        <taxon>Fungi</taxon>
        <taxon>Dikarya</taxon>
        <taxon>Ascomycota</taxon>
        <taxon>Taphrinomycotina</taxon>
        <taxon>Taphrinomycetes</taxon>
        <taxon>Taphrinales</taxon>
        <taxon>Protomycetaceae</taxon>
        <taxon>Protomyces</taxon>
    </lineage>
</organism>
<dbReference type="RefSeq" id="XP_040724445.1">
    <property type="nucleotide sequence ID" value="XM_040872351.1"/>
</dbReference>
<proteinExistence type="predicted"/>
<reference evidence="2 3" key="1">
    <citation type="submission" date="2016-07" db="EMBL/GenBank/DDBJ databases">
        <title>Pervasive Adenine N6-methylation of Active Genes in Fungi.</title>
        <authorList>
            <consortium name="DOE Joint Genome Institute"/>
            <person name="Mondo S.J."/>
            <person name="Dannebaum R.O."/>
            <person name="Kuo R.C."/>
            <person name="Labutti K."/>
            <person name="Haridas S."/>
            <person name="Kuo A."/>
            <person name="Salamov A."/>
            <person name="Ahrendt S.R."/>
            <person name="Lipzen A."/>
            <person name="Sullivan W."/>
            <person name="Andreopoulos W.B."/>
            <person name="Clum A."/>
            <person name="Lindquist E."/>
            <person name="Daum C."/>
            <person name="Ramamoorthy G.K."/>
            <person name="Gryganskyi A."/>
            <person name="Culley D."/>
            <person name="Magnuson J.K."/>
            <person name="James T.Y."/>
            <person name="O'Malley M.A."/>
            <person name="Stajich J.E."/>
            <person name="Spatafora J.W."/>
            <person name="Visel A."/>
            <person name="Grigoriev I.V."/>
        </authorList>
    </citation>
    <scope>NUCLEOTIDE SEQUENCE [LARGE SCALE GENOMIC DNA]</scope>
    <source>
        <strain evidence="2 3">12-1054</strain>
    </source>
</reference>
<evidence type="ECO:0000256" key="1">
    <source>
        <dbReference type="SAM" id="Phobius"/>
    </source>
</evidence>
<protein>
    <submittedName>
        <fullName evidence="2">Uncharacterized protein</fullName>
    </submittedName>
</protein>